<feature type="region of interest" description="Disordered" evidence="4">
    <location>
        <begin position="148"/>
        <end position="189"/>
    </location>
</feature>
<keyword evidence="3" id="KW-0539">Nucleus</keyword>
<reference evidence="7" key="2">
    <citation type="submission" date="2025-09" db="UniProtKB">
        <authorList>
            <consortium name="Ensembl"/>
        </authorList>
    </citation>
    <scope>IDENTIFICATION</scope>
</reference>
<feature type="region of interest" description="Disordered" evidence="4">
    <location>
        <begin position="438"/>
        <end position="460"/>
    </location>
</feature>
<evidence type="ECO:0000259" key="5">
    <source>
        <dbReference type="Pfam" id="PF12346"/>
    </source>
</evidence>
<protein>
    <recommendedName>
        <fullName evidence="9">Holliday junction recognition protein</fullName>
    </recommendedName>
</protein>
<dbReference type="Pfam" id="PF12347">
    <property type="entry name" value="HJURP_C"/>
    <property type="match status" value="2"/>
</dbReference>
<proteinExistence type="predicted"/>
<dbReference type="Gene3D" id="6.10.250.2320">
    <property type="match status" value="1"/>
</dbReference>
<dbReference type="GO" id="GO:0034080">
    <property type="term" value="P:CENP-A containing chromatin assembly"/>
    <property type="evidence" value="ECO:0007669"/>
    <property type="project" value="TreeGrafter"/>
</dbReference>
<feature type="region of interest" description="Disordered" evidence="4">
    <location>
        <begin position="483"/>
        <end position="538"/>
    </location>
</feature>
<dbReference type="GO" id="GO:0003677">
    <property type="term" value="F:DNA binding"/>
    <property type="evidence" value="ECO:0007669"/>
    <property type="project" value="UniProtKB-KW"/>
</dbReference>
<reference evidence="7" key="1">
    <citation type="submission" date="2025-08" db="UniProtKB">
        <authorList>
            <consortium name="Ensembl"/>
        </authorList>
    </citation>
    <scope>IDENTIFICATION</scope>
</reference>
<accession>A0A8D2AT38</accession>
<evidence type="ECO:0000256" key="4">
    <source>
        <dbReference type="SAM" id="MobiDB-lite"/>
    </source>
</evidence>
<keyword evidence="2" id="KW-0238">DNA-binding</keyword>
<evidence type="ECO:0000313" key="7">
    <source>
        <dbReference type="Ensembl" id="ENSSVLP00005005730.1"/>
    </source>
</evidence>
<dbReference type="AlphaFoldDB" id="A0A8D2AT38"/>
<sequence>MGPLGLEEDALLRKLRNNRRRFQRRMQQLIEKYNHPFEDDLLVQMSTLTYQTPQGLKIWGGKLIKKGSEGLIQVFNVSVCCPNALLGRSAGVNEDRHPSCDTDFSCYQPAVPGSPVETDLRRKYLTQVDALLQDTGCFEGAEKRGITDTDTPITLVPSSASPDPGKCDTETSLKNPGDPADSTPFPREQDPLCPCPAVLATAPRNDRLSLLGTSSNSCVSSQNFKADDICDVTISDLYAGMLHSMSRLLSTKPSSIISTKTFIVQSWSSRRRHAHRSRARVSKVHSEGDRRSRRERPTPCSEPQQETGPLRDCKNLVHITQHKPGLKLDKAFLAGNKTQILKLDSSWKELQMAPRQHSSLTSLDLNRVHRPDQENRFRMLNGLISPVKVVSRPRMLPIQGQNRFREIEVKFNKLHQECCPSPTKRSCPDGLPGSWAVDVYRGGSRSPGSPGSLRSSETHRRRLPFSKVKVKRLSEAFENLGKRCVDIGRGPPESQPSPSPSKDSPSQSRGHSWQTSSLFQGHNSGTFRQSLSPSQGEPLCCGRNRYKEIKEKFDQLHQKYCQTSPRQAKSPAHHGMPLDEASAEVPLQTQELFGKSKRDSPFQKWSPSPQWHMLSPQGSPAAEAYPSAQSVQGAGRDSQFPAKRRRLCGHRASFQDLSEVDEVDPRSGELGSPVQAGW</sequence>
<dbReference type="GeneTree" id="ENSGT00390000005575"/>
<evidence type="ECO:0000256" key="3">
    <source>
        <dbReference type="ARBA" id="ARBA00023242"/>
    </source>
</evidence>
<dbReference type="Proteomes" id="UP000694564">
    <property type="component" value="Chromosome 8"/>
</dbReference>
<organism evidence="7 8">
    <name type="scientific">Sciurus vulgaris</name>
    <name type="common">Eurasian red squirrel</name>
    <dbReference type="NCBI Taxonomy" id="55149"/>
    <lineage>
        <taxon>Eukaryota</taxon>
        <taxon>Metazoa</taxon>
        <taxon>Chordata</taxon>
        <taxon>Craniata</taxon>
        <taxon>Vertebrata</taxon>
        <taxon>Euteleostomi</taxon>
        <taxon>Mammalia</taxon>
        <taxon>Eutheria</taxon>
        <taxon>Euarchontoglires</taxon>
        <taxon>Glires</taxon>
        <taxon>Rodentia</taxon>
        <taxon>Sciuromorpha</taxon>
        <taxon>Sciuridae</taxon>
        <taxon>Sciurinae</taxon>
        <taxon>Sciurini</taxon>
        <taxon>Sciurus</taxon>
    </lineage>
</organism>
<evidence type="ECO:0000313" key="8">
    <source>
        <dbReference type="Proteomes" id="UP000694564"/>
    </source>
</evidence>
<feature type="region of interest" description="Disordered" evidence="4">
    <location>
        <begin position="273"/>
        <end position="311"/>
    </location>
</feature>
<evidence type="ECO:0000259" key="6">
    <source>
        <dbReference type="Pfam" id="PF12347"/>
    </source>
</evidence>
<comment type="subcellular location">
    <subcellularLocation>
        <location evidence="1">Nucleus</location>
    </subcellularLocation>
</comment>
<feature type="compositionally biased region" description="Low complexity" evidence="4">
    <location>
        <begin position="441"/>
        <end position="455"/>
    </location>
</feature>
<dbReference type="PANTHER" id="PTHR15992">
    <property type="entry name" value="HOLLIDAY JUNCTION RECOGNITION PROTEIN"/>
    <property type="match status" value="1"/>
</dbReference>
<evidence type="ECO:0008006" key="9">
    <source>
        <dbReference type="Google" id="ProtNLM"/>
    </source>
</evidence>
<keyword evidence="8" id="KW-1185">Reference proteome</keyword>
<dbReference type="GO" id="GO:0005634">
    <property type="term" value="C:nucleus"/>
    <property type="evidence" value="ECO:0007669"/>
    <property type="project" value="UniProtKB-SubCell"/>
</dbReference>
<dbReference type="PANTHER" id="PTHR15992:SF5">
    <property type="entry name" value="HOLLIDAY JUNCTION RECOGNITION PROTEIN"/>
    <property type="match status" value="1"/>
</dbReference>
<dbReference type="GO" id="GO:0042393">
    <property type="term" value="F:histone binding"/>
    <property type="evidence" value="ECO:0007669"/>
    <property type="project" value="TreeGrafter"/>
</dbReference>
<feature type="compositionally biased region" description="Basic residues" evidence="4">
    <location>
        <begin position="273"/>
        <end position="283"/>
    </location>
</feature>
<dbReference type="Pfam" id="PF12346">
    <property type="entry name" value="HJURP_mid"/>
    <property type="match status" value="1"/>
</dbReference>
<feature type="region of interest" description="Disordered" evidence="4">
    <location>
        <begin position="594"/>
        <end position="678"/>
    </location>
</feature>
<evidence type="ECO:0000256" key="1">
    <source>
        <dbReference type="ARBA" id="ARBA00004123"/>
    </source>
</evidence>
<dbReference type="InterPro" id="IPR022102">
    <property type="entry name" value="HJURP_C"/>
</dbReference>
<dbReference type="Ensembl" id="ENSSVLT00005006364.1">
    <property type="protein sequence ID" value="ENSSVLP00005005730.1"/>
    <property type="gene ID" value="ENSSVLG00005004629.1"/>
</dbReference>
<feature type="compositionally biased region" description="Basic and acidic residues" evidence="4">
    <location>
        <begin position="284"/>
        <end position="297"/>
    </location>
</feature>
<feature type="compositionally biased region" description="Polar residues" evidence="4">
    <location>
        <begin position="509"/>
        <end position="535"/>
    </location>
</feature>
<evidence type="ECO:0000256" key="2">
    <source>
        <dbReference type="ARBA" id="ARBA00023125"/>
    </source>
</evidence>
<dbReference type="InterPro" id="IPR021052">
    <property type="entry name" value="HJURP_central_dom"/>
</dbReference>
<dbReference type="OrthoDB" id="9948556at2759"/>
<dbReference type="GO" id="GO:0000775">
    <property type="term" value="C:chromosome, centromeric region"/>
    <property type="evidence" value="ECO:0007669"/>
    <property type="project" value="TreeGrafter"/>
</dbReference>
<feature type="domain" description="Holliday junction regulator protein family C-terminal" evidence="6">
    <location>
        <begin position="535"/>
        <end position="581"/>
    </location>
</feature>
<feature type="compositionally biased region" description="Polar residues" evidence="4">
    <location>
        <begin position="148"/>
        <end position="161"/>
    </location>
</feature>
<name>A0A8D2AT38_SCIVU</name>
<feature type="domain" description="Holliday junction regulator protein family C-terminal" evidence="6">
    <location>
        <begin position="382"/>
        <end position="443"/>
    </location>
</feature>
<feature type="domain" description="Holliday junction recognition protein HJURP central" evidence="5">
    <location>
        <begin position="245"/>
        <end position="358"/>
    </location>
</feature>